<reference evidence="2" key="1">
    <citation type="submission" date="2020-08" db="EMBL/GenBank/DDBJ databases">
        <title>Genome sequencing and assembly of the red palm weevil Rhynchophorus ferrugineus.</title>
        <authorList>
            <person name="Dias G.B."/>
            <person name="Bergman C.M."/>
            <person name="Manee M."/>
        </authorList>
    </citation>
    <scope>NUCLEOTIDE SEQUENCE</scope>
    <source>
        <strain evidence="2">AA-2017</strain>
        <tissue evidence="2">Whole larva</tissue>
    </source>
</reference>
<dbReference type="Proteomes" id="UP000625711">
    <property type="component" value="Unassembled WGS sequence"/>
</dbReference>
<comment type="caution">
    <text evidence="2">The sequence shown here is derived from an EMBL/GenBank/DDBJ whole genome shotgun (WGS) entry which is preliminary data.</text>
</comment>
<sequence>MVVDLFGFVGGDGGGGMVTVESVVASLQKELRSPDSHNIKSSQCATGGSYSSDPNNAPSAICDGPALAYCDKRSFQIHQSLIDWQFLFVFVQQTTATVDSITLCSTMFEFRAFCFRLWLDGEC</sequence>
<name>A0A834IJR1_RHYFE</name>
<evidence type="ECO:0000313" key="3">
    <source>
        <dbReference type="Proteomes" id="UP000625711"/>
    </source>
</evidence>
<evidence type="ECO:0000313" key="2">
    <source>
        <dbReference type="EMBL" id="KAF7275367.1"/>
    </source>
</evidence>
<feature type="compositionally biased region" description="Polar residues" evidence="1">
    <location>
        <begin position="39"/>
        <end position="54"/>
    </location>
</feature>
<keyword evidence="3" id="KW-1185">Reference proteome</keyword>
<accession>A0A834IJR1</accession>
<feature type="region of interest" description="Disordered" evidence="1">
    <location>
        <begin position="34"/>
        <end position="54"/>
    </location>
</feature>
<proteinExistence type="predicted"/>
<dbReference type="AlphaFoldDB" id="A0A834IJR1"/>
<gene>
    <name evidence="2" type="ORF">GWI33_011822</name>
</gene>
<dbReference type="EMBL" id="JAACXV010010659">
    <property type="protein sequence ID" value="KAF7275367.1"/>
    <property type="molecule type" value="Genomic_DNA"/>
</dbReference>
<evidence type="ECO:0000256" key="1">
    <source>
        <dbReference type="SAM" id="MobiDB-lite"/>
    </source>
</evidence>
<organism evidence="2 3">
    <name type="scientific">Rhynchophorus ferrugineus</name>
    <name type="common">Red palm weevil</name>
    <name type="synonym">Curculio ferrugineus</name>
    <dbReference type="NCBI Taxonomy" id="354439"/>
    <lineage>
        <taxon>Eukaryota</taxon>
        <taxon>Metazoa</taxon>
        <taxon>Ecdysozoa</taxon>
        <taxon>Arthropoda</taxon>
        <taxon>Hexapoda</taxon>
        <taxon>Insecta</taxon>
        <taxon>Pterygota</taxon>
        <taxon>Neoptera</taxon>
        <taxon>Endopterygota</taxon>
        <taxon>Coleoptera</taxon>
        <taxon>Polyphaga</taxon>
        <taxon>Cucujiformia</taxon>
        <taxon>Curculionidae</taxon>
        <taxon>Dryophthorinae</taxon>
        <taxon>Rhynchophorus</taxon>
    </lineage>
</organism>
<protein>
    <submittedName>
        <fullName evidence="2">Uncharacterized protein</fullName>
    </submittedName>
</protein>